<protein>
    <submittedName>
        <fullName evidence="3">Uncharacterized protein</fullName>
    </submittedName>
</protein>
<feature type="signal peptide" evidence="2">
    <location>
        <begin position="1"/>
        <end position="24"/>
    </location>
</feature>
<sequence>MAKLSAYFVMFFLLSLVIKPGIQARLLSKESGLQGSELRRRTSSDEVESAKSGPSPGAGHEIGQKRNVDVYVYSGPSPGAGHGFDRKDYGKRNTITGMRPGQRPRDGNGAQNNEGSFVAVAHSGPSPGEGNDVPAKPVDENKP</sequence>
<reference evidence="3 4" key="1">
    <citation type="submission" date="2024-06" db="EMBL/GenBank/DDBJ databases">
        <title>A chromosome level genome sequence of Diviner's sage (Salvia divinorum).</title>
        <authorList>
            <person name="Ford S.A."/>
            <person name="Ro D.-K."/>
            <person name="Ness R.W."/>
            <person name="Phillips M.A."/>
        </authorList>
    </citation>
    <scope>NUCLEOTIDE SEQUENCE [LARGE SCALE GENOMIC DNA]</scope>
    <source>
        <strain evidence="3">SAF-2024a</strain>
        <tissue evidence="3">Leaf</tissue>
    </source>
</reference>
<accession>A0ABD1HNB9</accession>
<dbReference type="AlphaFoldDB" id="A0ABD1HNB9"/>
<evidence type="ECO:0000256" key="1">
    <source>
        <dbReference type="SAM" id="MobiDB-lite"/>
    </source>
</evidence>
<proteinExistence type="predicted"/>
<evidence type="ECO:0000313" key="4">
    <source>
        <dbReference type="Proteomes" id="UP001567538"/>
    </source>
</evidence>
<comment type="caution">
    <text evidence="3">The sequence shown here is derived from an EMBL/GenBank/DDBJ whole genome shotgun (WGS) entry which is preliminary data.</text>
</comment>
<dbReference type="PANTHER" id="PTHR34663">
    <property type="entry name" value="OS06G0637400 PROTEIN"/>
    <property type="match status" value="1"/>
</dbReference>
<evidence type="ECO:0000313" key="3">
    <source>
        <dbReference type="EMBL" id="KAL1557938.1"/>
    </source>
</evidence>
<dbReference type="Proteomes" id="UP001567538">
    <property type="component" value="Unassembled WGS sequence"/>
</dbReference>
<feature type="chain" id="PRO_5044757396" evidence="2">
    <location>
        <begin position="25"/>
        <end position="143"/>
    </location>
</feature>
<dbReference type="PANTHER" id="PTHR34663:SF9">
    <property type="entry name" value="OS06G0637400 PROTEIN"/>
    <property type="match status" value="1"/>
</dbReference>
<evidence type="ECO:0000256" key="2">
    <source>
        <dbReference type="SAM" id="SignalP"/>
    </source>
</evidence>
<gene>
    <name evidence="3" type="ORF">AAHA92_08464</name>
</gene>
<keyword evidence="2" id="KW-0732">Signal</keyword>
<feature type="region of interest" description="Disordered" evidence="1">
    <location>
        <begin position="32"/>
        <end position="143"/>
    </location>
</feature>
<keyword evidence="4" id="KW-1185">Reference proteome</keyword>
<organism evidence="3 4">
    <name type="scientific">Salvia divinorum</name>
    <name type="common">Maria pastora</name>
    <name type="synonym">Diviner's sage</name>
    <dbReference type="NCBI Taxonomy" id="28513"/>
    <lineage>
        <taxon>Eukaryota</taxon>
        <taxon>Viridiplantae</taxon>
        <taxon>Streptophyta</taxon>
        <taxon>Embryophyta</taxon>
        <taxon>Tracheophyta</taxon>
        <taxon>Spermatophyta</taxon>
        <taxon>Magnoliopsida</taxon>
        <taxon>eudicotyledons</taxon>
        <taxon>Gunneridae</taxon>
        <taxon>Pentapetalae</taxon>
        <taxon>asterids</taxon>
        <taxon>lamiids</taxon>
        <taxon>Lamiales</taxon>
        <taxon>Lamiaceae</taxon>
        <taxon>Nepetoideae</taxon>
        <taxon>Mentheae</taxon>
        <taxon>Salviinae</taxon>
        <taxon>Salvia</taxon>
        <taxon>Salvia subgen. Calosphace</taxon>
    </lineage>
</organism>
<name>A0ABD1HNB9_SALDI</name>
<dbReference type="InterPro" id="IPR044700">
    <property type="entry name" value="PIP2/PIPL1"/>
</dbReference>
<dbReference type="EMBL" id="JBEAFC010000004">
    <property type="protein sequence ID" value="KAL1557938.1"/>
    <property type="molecule type" value="Genomic_DNA"/>
</dbReference>